<feature type="signal peptide" evidence="1">
    <location>
        <begin position="1"/>
        <end position="24"/>
    </location>
</feature>
<dbReference type="NCBIfam" id="NF045850">
    <property type="entry name" value="ABC_Mplas_LP"/>
    <property type="match status" value="1"/>
</dbReference>
<dbReference type="Proteomes" id="UP001303601">
    <property type="component" value="Chromosome"/>
</dbReference>
<evidence type="ECO:0000313" key="3">
    <source>
        <dbReference type="Proteomes" id="UP001303601"/>
    </source>
</evidence>
<evidence type="ECO:0000313" key="2">
    <source>
        <dbReference type="EMBL" id="WPB54149.1"/>
    </source>
</evidence>
<dbReference type="RefSeq" id="WP_140031709.1">
    <property type="nucleotide sequence ID" value="NZ_CP137845.1"/>
</dbReference>
<accession>A0ABZ0PC77</accession>
<sequence length="935" mass="105390">MKKKSKLWLLGAVSLASVVTPGVAVLSGACTVPAWKKQQYVFEFNSTIDNQAFRYDSSRSFGSYLETSTIQHTGGEFVRLQGLTEVKTKSIVDSQGNIQIITIQPNFVRYKLELAQAIILTDESNNVHVFDSDETDGTRPEAESTATDGTKYYKESTVKLTSSNEKSINSAKFREILAKAKKFQVVIRKGINWVDSNGQKTKYQLVARDYWYSWLRTVSLNESYRHANGGSKELDEKFKLLGGKNTTAFTDVEDFQNEYLYGLFGIDSSKFYKENEFIQKVGGASQYKEDQALTFEKATGSAKAEFASFFAKLFSGNDYTFMPAPSQFIDELNESGNPIIANNLGEDVPASLRKEFIDELAKIGKDKIQYFTGAYWYGVSPRTLLHVGPYYLESAKNQKVTLRKNQHYWDKTWTEAKDTINTIIFQHQSAAMDAKLFTDTMFNKFEQGTLSQLAYQSLSETQKQRVSKNPGKYGLRLAKTLNTKSPFYRMFTTPWVASGNANYGFNDAYAKLMWGATVEEIRKGEMNADSYVSGLGLSFRSILNAAINWDTYAGIISSNQSEAWVAKIANGSEIGGSNQSTSSIKTPEDVKDQINALSAIGVDGKKIDFGGTLGKELSPSENAEAIKNKSSTADKLKSAGFNKLKEEIAKVIEKFDQENPTLKNQNFEIQYFFPFVNAPDLYINGWKEIAKVVEELNPRIKLTVKYFTNGDDKEFDNWRFNALNGEQNLAWSYDYDGIGSGFDGLSWGGLLIPTLVKISKISSQDFKDSFPELSKLAKELIDYENTHKTIFSVPFNELDLVSTKWMNRNFSAIISGYKLKKVGDKYEAETKEVEIDGKKKTVLVQFDPGTGKSATDPYEWSGKFWLNYNKAHTNEDLAKLIQEFASFTNINFTYGITKSKSPYAKKLVNNHYVTPDITGYEYTQYVDWRITGLKK</sequence>
<name>A0ABZ0PC77_9BACT</name>
<organism evidence="2 3">
    <name type="scientific">Metamycoplasma equirhinis</name>
    <dbReference type="NCBI Taxonomy" id="92402"/>
    <lineage>
        <taxon>Bacteria</taxon>
        <taxon>Bacillati</taxon>
        <taxon>Mycoplasmatota</taxon>
        <taxon>Mycoplasmoidales</taxon>
        <taxon>Metamycoplasmataceae</taxon>
        <taxon>Metamycoplasma</taxon>
    </lineage>
</organism>
<dbReference type="PROSITE" id="PS51257">
    <property type="entry name" value="PROKAR_LIPOPROTEIN"/>
    <property type="match status" value="1"/>
</dbReference>
<keyword evidence="3" id="KW-1185">Reference proteome</keyword>
<dbReference type="SUPFAM" id="SSF53850">
    <property type="entry name" value="Periplasmic binding protein-like II"/>
    <property type="match status" value="1"/>
</dbReference>
<proteinExistence type="predicted"/>
<evidence type="ECO:0000256" key="1">
    <source>
        <dbReference type="SAM" id="SignalP"/>
    </source>
</evidence>
<feature type="chain" id="PRO_5047392312" evidence="1">
    <location>
        <begin position="25"/>
        <end position="935"/>
    </location>
</feature>
<keyword evidence="1" id="KW-0732">Signal</keyword>
<protein>
    <submittedName>
        <fullName evidence="2">Oligopeptide ABC transporter substrate-binding protein</fullName>
    </submittedName>
</protein>
<dbReference type="GeneID" id="94493462"/>
<dbReference type="Gene3D" id="3.40.190.10">
    <property type="entry name" value="Periplasmic binding protein-like II"/>
    <property type="match status" value="1"/>
</dbReference>
<dbReference type="EMBL" id="CP137845">
    <property type="protein sequence ID" value="WPB54149.1"/>
    <property type="molecule type" value="Genomic_DNA"/>
</dbReference>
<gene>
    <name evidence="2" type="ORF">R9B83_01085</name>
</gene>
<reference evidence="2" key="1">
    <citation type="submission" date="2023-11" db="EMBL/GenBank/DDBJ databases">
        <title>Completed genome sequence of Mycoplasma equirhinis type strain M432/72.</title>
        <authorList>
            <person name="Spergser J."/>
        </authorList>
    </citation>
    <scope>NUCLEOTIDE SEQUENCE [LARGE SCALE GENOMIC DNA]</scope>
    <source>
        <strain evidence="2">M432/72</strain>
    </source>
</reference>